<dbReference type="Proteomes" id="UP001054837">
    <property type="component" value="Unassembled WGS sequence"/>
</dbReference>
<dbReference type="AlphaFoldDB" id="A0AAV4X5J0"/>
<keyword evidence="3" id="KW-1185">Reference proteome</keyword>
<evidence type="ECO:0000313" key="3">
    <source>
        <dbReference type="Proteomes" id="UP001054837"/>
    </source>
</evidence>
<accession>A0AAV4X5J0</accession>
<reference evidence="2 3" key="1">
    <citation type="submission" date="2021-06" db="EMBL/GenBank/DDBJ databases">
        <title>Caerostris darwini draft genome.</title>
        <authorList>
            <person name="Kono N."/>
            <person name="Arakawa K."/>
        </authorList>
    </citation>
    <scope>NUCLEOTIDE SEQUENCE [LARGE SCALE GENOMIC DNA]</scope>
</reference>
<sequence length="103" mass="11486">MGGSEDGDSTSFNYPGGCLKGSWRATEGCCCDGTSIRESVLFFLLASLGEILSRCSFIKGMWNSSLSVLLKAFFFFFAQRRFRSLRQDAMNKTWLLAFLGSPR</sequence>
<evidence type="ECO:0000256" key="1">
    <source>
        <dbReference type="SAM" id="MobiDB-lite"/>
    </source>
</evidence>
<gene>
    <name evidence="2" type="ORF">CDAR_194861</name>
</gene>
<proteinExistence type="predicted"/>
<evidence type="ECO:0000313" key="2">
    <source>
        <dbReference type="EMBL" id="GIY90457.1"/>
    </source>
</evidence>
<organism evidence="2 3">
    <name type="scientific">Caerostris darwini</name>
    <dbReference type="NCBI Taxonomy" id="1538125"/>
    <lineage>
        <taxon>Eukaryota</taxon>
        <taxon>Metazoa</taxon>
        <taxon>Ecdysozoa</taxon>
        <taxon>Arthropoda</taxon>
        <taxon>Chelicerata</taxon>
        <taxon>Arachnida</taxon>
        <taxon>Araneae</taxon>
        <taxon>Araneomorphae</taxon>
        <taxon>Entelegynae</taxon>
        <taxon>Araneoidea</taxon>
        <taxon>Araneidae</taxon>
        <taxon>Caerostris</taxon>
    </lineage>
</organism>
<dbReference type="EMBL" id="BPLQ01015713">
    <property type="protein sequence ID" value="GIY90457.1"/>
    <property type="molecule type" value="Genomic_DNA"/>
</dbReference>
<feature type="region of interest" description="Disordered" evidence="1">
    <location>
        <begin position="1"/>
        <end position="21"/>
    </location>
</feature>
<name>A0AAV4X5J0_9ARAC</name>
<comment type="caution">
    <text evidence="2">The sequence shown here is derived from an EMBL/GenBank/DDBJ whole genome shotgun (WGS) entry which is preliminary data.</text>
</comment>
<protein>
    <submittedName>
        <fullName evidence="2">Uncharacterized protein</fullName>
    </submittedName>
</protein>